<proteinExistence type="predicted"/>
<keyword evidence="2" id="KW-1185">Reference proteome</keyword>
<dbReference type="AlphaFoldDB" id="A0A811TY18"/>
<sequence length="113" mass="12899">MVLQQQIGAKMVKHLMGGFVDKTKVINANCQSPNKEKEAKARSKEDDKLKTSEQYLFCTNIPGSNNDSSSELVAIKRRTRKERFSTNSSCSSEIMSWEKWNYGKTLRVTHILL</sequence>
<reference evidence="1" key="1">
    <citation type="submission" date="2020-11" db="EMBL/GenBank/DDBJ databases">
        <authorList>
            <person name="Whitehead M."/>
        </authorList>
    </citation>
    <scope>NUCLEOTIDE SEQUENCE</scope>
    <source>
        <strain evidence="1">EGII</strain>
    </source>
</reference>
<protein>
    <submittedName>
        <fullName evidence="1">(Mediterranean fruit fly) hypothetical protein</fullName>
    </submittedName>
</protein>
<accession>A0A811TY18</accession>
<organism evidence="1 2">
    <name type="scientific">Ceratitis capitata</name>
    <name type="common">Mediterranean fruit fly</name>
    <name type="synonym">Tephritis capitata</name>
    <dbReference type="NCBI Taxonomy" id="7213"/>
    <lineage>
        <taxon>Eukaryota</taxon>
        <taxon>Metazoa</taxon>
        <taxon>Ecdysozoa</taxon>
        <taxon>Arthropoda</taxon>
        <taxon>Hexapoda</taxon>
        <taxon>Insecta</taxon>
        <taxon>Pterygota</taxon>
        <taxon>Neoptera</taxon>
        <taxon>Endopterygota</taxon>
        <taxon>Diptera</taxon>
        <taxon>Brachycera</taxon>
        <taxon>Muscomorpha</taxon>
        <taxon>Tephritoidea</taxon>
        <taxon>Tephritidae</taxon>
        <taxon>Ceratitis</taxon>
        <taxon>Ceratitis</taxon>
    </lineage>
</organism>
<dbReference type="EMBL" id="CAJHJT010000001">
    <property type="protein sequence ID" value="CAD6991058.1"/>
    <property type="molecule type" value="Genomic_DNA"/>
</dbReference>
<gene>
    <name evidence="1" type="ORF">CCAP1982_LOCUS7</name>
</gene>
<evidence type="ECO:0000313" key="2">
    <source>
        <dbReference type="Proteomes" id="UP000606786"/>
    </source>
</evidence>
<name>A0A811TY18_CERCA</name>
<dbReference type="Proteomes" id="UP000606786">
    <property type="component" value="Unassembled WGS sequence"/>
</dbReference>
<comment type="caution">
    <text evidence="1">The sequence shown here is derived from an EMBL/GenBank/DDBJ whole genome shotgun (WGS) entry which is preliminary data.</text>
</comment>
<evidence type="ECO:0000313" key="1">
    <source>
        <dbReference type="EMBL" id="CAD6991058.1"/>
    </source>
</evidence>